<keyword evidence="5 12" id="KW-0288">FMN</keyword>
<keyword evidence="17" id="KW-1185">Reference proteome</keyword>
<accession>A0A5P2G4E5</accession>
<feature type="binding site" evidence="14">
    <location>
        <position position="171"/>
    </location>
    <ligand>
        <name>FMN</name>
        <dbReference type="ChEBI" id="CHEBI:58210"/>
    </ligand>
</feature>
<dbReference type="EMBL" id="CP044016">
    <property type="protein sequence ID" value="QES90067.1"/>
    <property type="molecule type" value="Genomic_DNA"/>
</dbReference>
<sequence>MVKIGKIELPAFPLLLAPMEDVSDPPFRAVCKDNGTDLMYTEFISSEGLIRDAIKSRQKLDIFEEERPVGIQIFGGDEEAMAMSAQIVSTVNPDLVDINFGCPVKKVVSKGAGAGVLKDIDLMVRLTEAVVRGTNLPVTVKTRLGWDHDSLNILEVAERLQDVGIQALSIHGRTRAQMYKGHADWTLIGKVKENPRIKIPIFGNGDIDSPEKAVEYKNRYGVDGLMIGRAAIGYPWIFREIKHFEKTGEYLAPPTIQERIDVIKKHLTQSMKWKGDTLGILEMRRHYANYLKGFPSVKEFRNILVNLKTYPEIEEVLDKMIVRYDGFIPDRIMASYPEGNEPSCSI</sequence>
<dbReference type="KEGG" id="arac:E0W69_015855"/>
<dbReference type="PANTHER" id="PTHR45846">
    <property type="entry name" value="TRNA-DIHYDROURIDINE(47) SYNTHASE [NAD(P)(+)]-LIKE"/>
    <property type="match status" value="1"/>
</dbReference>
<dbReference type="GO" id="GO:0017150">
    <property type="term" value="F:tRNA dihydrouridine synthase activity"/>
    <property type="evidence" value="ECO:0007669"/>
    <property type="project" value="InterPro"/>
</dbReference>
<dbReference type="OrthoDB" id="9764501at2"/>
<feature type="binding site" evidence="14">
    <location>
        <begin position="228"/>
        <end position="229"/>
    </location>
    <ligand>
        <name>FMN</name>
        <dbReference type="ChEBI" id="CHEBI:58210"/>
    </ligand>
</feature>
<evidence type="ECO:0000256" key="9">
    <source>
        <dbReference type="ARBA" id="ARBA00023002"/>
    </source>
</evidence>
<dbReference type="Gene3D" id="3.20.20.70">
    <property type="entry name" value="Aldolase class I"/>
    <property type="match status" value="1"/>
</dbReference>
<evidence type="ECO:0000256" key="8">
    <source>
        <dbReference type="ARBA" id="ARBA00022884"/>
    </source>
</evidence>
<feature type="binding site" evidence="14">
    <location>
        <position position="141"/>
    </location>
    <ligand>
        <name>FMN</name>
        <dbReference type="ChEBI" id="CHEBI:58210"/>
    </ligand>
</feature>
<evidence type="ECO:0000313" key="17">
    <source>
        <dbReference type="Proteomes" id="UP000292424"/>
    </source>
</evidence>
<dbReference type="NCBIfam" id="TIGR00737">
    <property type="entry name" value="nifR3_yhdG"/>
    <property type="match status" value="1"/>
</dbReference>
<organism evidence="16 17">
    <name type="scientific">Rhizosphaericola mali</name>
    <dbReference type="NCBI Taxonomy" id="2545455"/>
    <lineage>
        <taxon>Bacteria</taxon>
        <taxon>Pseudomonadati</taxon>
        <taxon>Bacteroidota</taxon>
        <taxon>Chitinophagia</taxon>
        <taxon>Chitinophagales</taxon>
        <taxon>Chitinophagaceae</taxon>
        <taxon>Rhizosphaericola</taxon>
    </lineage>
</organism>
<comment type="similarity">
    <text evidence="12">Belongs to the dus family.</text>
</comment>
<evidence type="ECO:0000256" key="4">
    <source>
        <dbReference type="ARBA" id="ARBA00022630"/>
    </source>
</evidence>
<reference evidence="16 17" key="1">
    <citation type="submission" date="2019-09" db="EMBL/GenBank/DDBJ databases">
        <title>Complete genome sequence of Arachidicoccus sp. B3-10 isolated from apple orchard soil.</title>
        <authorList>
            <person name="Kim H.S."/>
            <person name="Han K.-I."/>
            <person name="Suh M.K."/>
            <person name="Lee K.C."/>
            <person name="Eom M.K."/>
            <person name="Kim J.-S."/>
            <person name="Kang S.W."/>
            <person name="Sin Y."/>
            <person name="Lee J.-S."/>
        </authorList>
    </citation>
    <scope>NUCLEOTIDE SEQUENCE [LARGE SCALE GENOMIC DNA]</scope>
    <source>
        <strain evidence="16 17">B3-10</strain>
    </source>
</reference>
<keyword evidence="3" id="KW-0820">tRNA-binding</keyword>
<comment type="catalytic activity">
    <reaction evidence="11">
        <text>a 5,6-dihydrouridine in tRNA + NAD(+) = a uridine in tRNA + NADH + H(+)</text>
        <dbReference type="Rhea" id="RHEA:54452"/>
        <dbReference type="Rhea" id="RHEA-COMP:13339"/>
        <dbReference type="Rhea" id="RHEA-COMP:13887"/>
        <dbReference type="ChEBI" id="CHEBI:15378"/>
        <dbReference type="ChEBI" id="CHEBI:57540"/>
        <dbReference type="ChEBI" id="CHEBI:57945"/>
        <dbReference type="ChEBI" id="CHEBI:65315"/>
        <dbReference type="ChEBI" id="CHEBI:74443"/>
    </reaction>
</comment>
<keyword evidence="6 12" id="KW-0819">tRNA processing</keyword>
<feature type="domain" description="DUS-like FMN-binding" evidence="15">
    <location>
        <begin position="15"/>
        <end position="318"/>
    </location>
</feature>
<dbReference type="PROSITE" id="PS01136">
    <property type="entry name" value="UPF0034"/>
    <property type="match status" value="1"/>
</dbReference>
<evidence type="ECO:0000313" key="16">
    <source>
        <dbReference type="EMBL" id="QES90067.1"/>
    </source>
</evidence>
<dbReference type="Proteomes" id="UP000292424">
    <property type="component" value="Chromosome"/>
</dbReference>
<evidence type="ECO:0000256" key="3">
    <source>
        <dbReference type="ARBA" id="ARBA00022555"/>
    </source>
</evidence>
<dbReference type="InterPro" id="IPR004652">
    <property type="entry name" value="DusB-like"/>
</dbReference>
<dbReference type="InterPro" id="IPR024036">
    <property type="entry name" value="tRNA-dHydroUridine_Synthase_C"/>
</dbReference>
<dbReference type="Gene3D" id="1.10.1200.80">
    <property type="entry name" value="Putative flavin oxidoreducatase, domain 2"/>
    <property type="match status" value="1"/>
</dbReference>
<comment type="catalytic activity">
    <reaction evidence="10">
        <text>a 5,6-dihydrouridine in tRNA + NADP(+) = a uridine in tRNA + NADPH + H(+)</text>
        <dbReference type="Rhea" id="RHEA:23624"/>
        <dbReference type="Rhea" id="RHEA-COMP:13339"/>
        <dbReference type="Rhea" id="RHEA-COMP:13887"/>
        <dbReference type="ChEBI" id="CHEBI:15378"/>
        <dbReference type="ChEBI" id="CHEBI:57783"/>
        <dbReference type="ChEBI" id="CHEBI:58349"/>
        <dbReference type="ChEBI" id="CHEBI:65315"/>
        <dbReference type="ChEBI" id="CHEBI:74443"/>
    </reaction>
</comment>
<evidence type="ECO:0000256" key="14">
    <source>
        <dbReference type="PIRSR" id="PIRSR006621-2"/>
    </source>
</evidence>
<dbReference type="GO" id="GO:0050660">
    <property type="term" value="F:flavin adenine dinucleotide binding"/>
    <property type="evidence" value="ECO:0007669"/>
    <property type="project" value="InterPro"/>
</dbReference>
<dbReference type="PIRSF" id="PIRSF006621">
    <property type="entry name" value="Dus"/>
    <property type="match status" value="1"/>
</dbReference>
<feature type="active site" description="Proton donor" evidence="13">
    <location>
        <position position="102"/>
    </location>
</feature>
<evidence type="ECO:0000256" key="7">
    <source>
        <dbReference type="ARBA" id="ARBA00022857"/>
    </source>
</evidence>
<dbReference type="InterPro" id="IPR001269">
    <property type="entry name" value="DUS_fam"/>
</dbReference>
<dbReference type="PANTHER" id="PTHR45846:SF1">
    <property type="entry name" value="TRNA-DIHYDROURIDINE(47) SYNTHASE [NAD(P)(+)]-LIKE"/>
    <property type="match status" value="1"/>
</dbReference>
<keyword evidence="9 12" id="KW-0560">Oxidoreductase</keyword>
<evidence type="ECO:0000256" key="1">
    <source>
        <dbReference type="ARBA" id="ARBA00001917"/>
    </source>
</evidence>
<protein>
    <recommendedName>
        <fullName evidence="12">tRNA-dihydrouridine synthase</fullName>
        <ecNumber evidence="12">1.3.1.-</ecNumber>
    </recommendedName>
</protein>
<dbReference type="InterPro" id="IPR018517">
    <property type="entry name" value="tRNA_hU_synthase_CS"/>
</dbReference>
<evidence type="ECO:0000256" key="12">
    <source>
        <dbReference type="PIRNR" id="PIRNR006621"/>
    </source>
</evidence>
<keyword evidence="7" id="KW-0521">NADP</keyword>
<dbReference type="GO" id="GO:0000049">
    <property type="term" value="F:tRNA binding"/>
    <property type="evidence" value="ECO:0007669"/>
    <property type="project" value="UniProtKB-KW"/>
</dbReference>
<dbReference type="CDD" id="cd02801">
    <property type="entry name" value="DUS_like_FMN"/>
    <property type="match status" value="1"/>
</dbReference>
<dbReference type="InterPro" id="IPR035587">
    <property type="entry name" value="DUS-like_FMN-bd"/>
</dbReference>
<dbReference type="SUPFAM" id="SSF51395">
    <property type="entry name" value="FMN-linked oxidoreductases"/>
    <property type="match status" value="1"/>
</dbReference>
<keyword evidence="4 12" id="KW-0285">Flavoprotein</keyword>
<feature type="binding site" evidence="14">
    <location>
        <position position="72"/>
    </location>
    <ligand>
        <name>FMN</name>
        <dbReference type="ChEBI" id="CHEBI:58210"/>
    </ligand>
</feature>
<evidence type="ECO:0000256" key="6">
    <source>
        <dbReference type="ARBA" id="ARBA00022694"/>
    </source>
</evidence>
<evidence type="ECO:0000256" key="13">
    <source>
        <dbReference type="PIRSR" id="PIRSR006621-1"/>
    </source>
</evidence>
<dbReference type="InterPro" id="IPR013785">
    <property type="entry name" value="Aldolase_TIM"/>
</dbReference>
<dbReference type="AlphaFoldDB" id="A0A5P2G4E5"/>
<evidence type="ECO:0000256" key="5">
    <source>
        <dbReference type="ARBA" id="ARBA00022643"/>
    </source>
</evidence>
<evidence type="ECO:0000256" key="10">
    <source>
        <dbReference type="ARBA" id="ARBA00048205"/>
    </source>
</evidence>
<evidence type="ECO:0000256" key="11">
    <source>
        <dbReference type="ARBA" id="ARBA00048802"/>
    </source>
</evidence>
<dbReference type="EC" id="1.3.1.-" evidence="12"/>
<evidence type="ECO:0000259" key="15">
    <source>
        <dbReference type="Pfam" id="PF01207"/>
    </source>
</evidence>
<keyword evidence="8" id="KW-0694">RNA-binding</keyword>
<dbReference type="Pfam" id="PF01207">
    <property type="entry name" value="Dus"/>
    <property type="match status" value="1"/>
</dbReference>
<keyword evidence="14" id="KW-0547">Nucleotide-binding</keyword>
<comment type="function">
    <text evidence="2 12">Catalyzes the synthesis of 5,6-dihydrouridine (D), a modified base found in the D-loop of most tRNAs, via the reduction of the C5-C6 double bond in target uridines.</text>
</comment>
<evidence type="ECO:0000256" key="2">
    <source>
        <dbReference type="ARBA" id="ARBA00002790"/>
    </source>
</evidence>
<gene>
    <name evidence="16" type="primary">dusB</name>
    <name evidence="16" type="ORF">E0W69_015855</name>
</gene>
<proteinExistence type="inferred from homology"/>
<comment type="cofactor">
    <cofactor evidence="1 12 14">
        <name>FMN</name>
        <dbReference type="ChEBI" id="CHEBI:58210"/>
    </cofactor>
</comment>
<name>A0A5P2G4E5_9BACT</name>
<dbReference type="RefSeq" id="WP_131331023.1">
    <property type="nucleotide sequence ID" value="NZ_CP044016.1"/>
</dbReference>